<dbReference type="InterPro" id="IPR003115">
    <property type="entry name" value="ParB_N"/>
</dbReference>
<dbReference type="Pfam" id="PF18090">
    <property type="entry name" value="SoPB_HTH"/>
    <property type="match status" value="1"/>
</dbReference>
<evidence type="ECO:0000256" key="1">
    <source>
        <dbReference type="ARBA" id="ARBA00006295"/>
    </source>
</evidence>
<feature type="domain" description="ParB-like N-terminal" evidence="2">
    <location>
        <begin position="54"/>
        <end position="155"/>
    </location>
</feature>
<dbReference type="SUPFAM" id="SSF110849">
    <property type="entry name" value="ParB/Sulfiredoxin"/>
    <property type="match status" value="1"/>
</dbReference>
<organism evidence="3 4">
    <name type="scientific">Parvularcula lutaonensis</name>
    <dbReference type="NCBI Taxonomy" id="491923"/>
    <lineage>
        <taxon>Bacteria</taxon>
        <taxon>Pseudomonadati</taxon>
        <taxon>Pseudomonadota</taxon>
        <taxon>Alphaproteobacteria</taxon>
        <taxon>Parvularculales</taxon>
        <taxon>Parvularculaceae</taxon>
        <taxon>Parvularcula</taxon>
    </lineage>
</organism>
<dbReference type="RefSeq" id="WP_189575509.1">
    <property type="nucleotide sequence ID" value="NZ_BMXU01000002.1"/>
</dbReference>
<dbReference type="InterPro" id="IPR004437">
    <property type="entry name" value="ParB/RepB/Spo0J"/>
</dbReference>
<evidence type="ECO:0000313" key="3">
    <source>
        <dbReference type="EMBL" id="MFC3303197.1"/>
    </source>
</evidence>
<dbReference type="EMBL" id="JBHRVA010000003">
    <property type="protein sequence ID" value="MFC3303197.1"/>
    <property type="molecule type" value="Genomic_DNA"/>
</dbReference>
<dbReference type="SUPFAM" id="SSF109709">
    <property type="entry name" value="KorB DNA-binding domain-like"/>
    <property type="match status" value="1"/>
</dbReference>
<dbReference type="InterPro" id="IPR037972">
    <property type="entry name" value="RepB_N"/>
</dbReference>
<dbReference type="Proteomes" id="UP001595607">
    <property type="component" value="Unassembled WGS sequence"/>
</dbReference>
<comment type="similarity">
    <text evidence="1">Belongs to the ParB family.</text>
</comment>
<dbReference type="Gene3D" id="3.90.1530.30">
    <property type="match status" value="1"/>
</dbReference>
<name>A0ABV7MEI0_9PROT</name>
<sequence>MARKRARILADAINARLESSQKQEREAPRREYTAERESLISEASEGRLRNGKLRLVDPKECRMWEGHNRLYDLLTPESCSDLIKSIKAVGRQEMPAIVRPLSGGKYRYEVICGARRHFAISHLREAEHRNDILYLVDIREISDEEAFRLSDLENREREDISDYERSRDYGRALDAYYDGNKSLMAERIGVDRSWLSRYLRIGELPQAILDAYPDVRDIGIRHAAELSPLLASEAAPFVLKAAADLAEARANGDRKSAAQVLAALKSAAKAPKQKDMDTILDGEGRTLLTVERRARTHVLTIPRGQLSDKKAVLKAIEDALF</sequence>
<gene>
    <name evidence="3" type="ORF">ACFONP_10690</name>
</gene>
<evidence type="ECO:0000313" key="4">
    <source>
        <dbReference type="Proteomes" id="UP001595607"/>
    </source>
</evidence>
<dbReference type="Gene3D" id="1.10.10.2830">
    <property type="match status" value="1"/>
</dbReference>
<dbReference type="Pfam" id="PF02195">
    <property type="entry name" value="ParB_N"/>
    <property type="match status" value="1"/>
</dbReference>
<protein>
    <submittedName>
        <fullName evidence="3">ParB/RepB/Spo0J family partition protein</fullName>
    </submittedName>
</protein>
<accession>A0ABV7MEI0</accession>
<evidence type="ECO:0000259" key="2">
    <source>
        <dbReference type="SMART" id="SM00470"/>
    </source>
</evidence>
<dbReference type="InterPro" id="IPR036086">
    <property type="entry name" value="ParB/Sulfiredoxin_sf"/>
</dbReference>
<dbReference type="SMART" id="SM00470">
    <property type="entry name" value="ParB"/>
    <property type="match status" value="1"/>
</dbReference>
<reference evidence="4" key="1">
    <citation type="journal article" date="2019" name="Int. J. Syst. Evol. Microbiol.">
        <title>The Global Catalogue of Microorganisms (GCM) 10K type strain sequencing project: providing services to taxonomists for standard genome sequencing and annotation.</title>
        <authorList>
            <consortium name="The Broad Institute Genomics Platform"/>
            <consortium name="The Broad Institute Genome Sequencing Center for Infectious Disease"/>
            <person name="Wu L."/>
            <person name="Ma J."/>
        </authorList>
    </citation>
    <scope>NUCLEOTIDE SEQUENCE [LARGE SCALE GENOMIC DNA]</scope>
    <source>
        <strain evidence="4">KCTC 22245</strain>
    </source>
</reference>
<dbReference type="InterPro" id="IPR050336">
    <property type="entry name" value="Chromosome_partition/occlusion"/>
</dbReference>
<dbReference type="CDD" id="cd16405">
    <property type="entry name" value="RepB_like_N"/>
    <property type="match status" value="1"/>
</dbReference>
<proteinExistence type="inferred from homology"/>
<dbReference type="PANTHER" id="PTHR33375">
    <property type="entry name" value="CHROMOSOME-PARTITIONING PROTEIN PARB-RELATED"/>
    <property type="match status" value="1"/>
</dbReference>
<dbReference type="NCBIfam" id="TIGR00180">
    <property type="entry name" value="parB_part"/>
    <property type="match status" value="1"/>
</dbReference>
<dbReference type="InterPro" id="IPR040873">
    <property type="entry name" value="SoPB_HTH"/>
</dbReference>
<dbReference type="PANTHER" id="PTHR33375:SF1">
    <property type="entry name" value="CHROMOSOME-PARTITIONING PROTEIN PARB-RELATED"/>
    <property type="match status" value="1"/>
</dbReference>
<keyword evidence="4" id="KW-1185">Reference proteome</keyword>
<comment type="caution">
    <text evidence="3">The sequence shown here is derived from an EMBL/GenBank/DDBJ whole genome shotgun (WGS) entry which is preliminary data.</text>
</comment>